<dbReference type="KEGG" id="spu:584165"/>
<evidence type="ECO:0000313" key="11">
    <source>
        <dbReference type="Proteomes" id="UP000007110"/>
    </source>
</evidence>
<protein>
    <recommendedName>
        <fullName evidence="8">Phosphodiesterase</fullName>
        <ecNumber evidence="8">3.1.4.-</ecNumber>
    </recommendedName>
</protein>
<dbReference type="GO" id="GO:0010754">
    <property type="term" value="P:negative regulation of cGMP-mediated signaling"/>
    <property type="evidence" value="ECO:0000318"/>
    <property type="project" value="GO_Central"/>
</dbReference>
<accession>A0A7M7T2Y9</accession>
<feature type="domain" description="PDEase" evidence="9">
    <location>
        <begin position="278"/>
        <end position="601"/>
    </location>
</feature>
<dbReference type="InterPro" id="IPR029016">
    <property type="entry name" value="GAF-like_dom_sf"/>
</dbReference>
<dbReference type="Gene3D" id="3.30.450.40">
    <property type="match status" value="1"/>
</dbReference>
<feature type="binding site" evidence="6">
    <location>
        <position position="506"/>
    </location>
    <ligand>
        <name>AMP</name>
        <dbReference type="ChEBI" id="CHEBI:456215"/>
    </ligand>
</feature>
<dbReference type="Pfam" id="PF01590">
    <property type="entry name" value="GAF"/>
    <property type="match status" value="1"/>
</dbReference>
<keyword evidence="4 8" id="KW-0378">Hydrolase</keyword>
<dbReference type="GO" id="GO:0007165">
    <property type="term" value="P:signal transduction"/>
    <property type="evidence" value="ECO:0007669"/>
    <property type="project" value="InterPro"/>
</dbReference>
<evidence type="ECO:0000256" key="6">
    <source>
        <dbReference type="PIRSR" id="PIRSR623088-2"/>
    </source>
</evidence>
<dbReference type="SUPFAM" id="SSF55781">
    <property type="entry name" value="GAF domain-like"/>
    <property type="match status" value="1"/>
</dbReference>
<dbReference type="Gene3D" id="1.10.1300.10">
    <property type="entry name" value="3'5'-cyclic nucleotide phosphodiesterase, catalytic domain"/>
    <property type="match status" value="1"/>
</dbReference>
<dbReference type="InParanoid" id="A0A7M7T2Y9"/>
<reference evidence="11" key="1">
    <citation type="submission" date="2015-02" db="EMBL/GenBank/DDBJ databases">
        <title>Genome sequencing for Strongylocentrotus purpuratus.</title>
        <authorList>
            <person name="Murali S."/>
            <person name="Liu Y."/>
            <person name="Vee V."/>
            <person name="English A."/>
            <person name="Wang M."/>
            <person name="Skinner E."/>
            <person name="Han Y."/>
            <person name="Muzny D.M."/>
            <person name="Worley K.C."/>
            <person name="Gibbs R.A."/>
        </authorList>
    </citation>
    <scope>NUCLEOTIDE SEQUENCE</scope>
</reference>
<dbReference type="PROSITE" id="PS00126">
    <property type="entry name" value="PDEASE_I_1"/>
    <property type="match status" value="1"/>
</dbReference>
<dbReference type="GO" id="GO:0047555">
    <property type="term" value="F:3',5'-cyclic-GMP phosphodiesterase activity"/>
    <property type="evidence" value="ECO:0000318"/>
    <property type="project" value="GO_Central"/>
</dbReference>
<dbReference type="SUPFAM" id="SSF109604">
    <property type="entry name" value="HD-domain/PDEase-like"/>
    <property type="match status" value="1"/>
</dbReference>
<sequence length="616" mass="71003">MFGVYQDSPGIVQAVIELSRQVGSPPFTQQEKQIAGTYFTWVAIALDKIQVCNGLMKQREFNDFLLEVSRVIFDDIVAIDDLSQHIMMFAKSLVSADRCALFLVDTEAEELYADQFDDGLDRDGKPVFVKKSQIRFPLSRGIAGHVAKTGDIVNIPDAYQDRRFNREVDVQTGYSTRSILCMPITSHGLIIGVVQMINKMGQDGQTTAFDQTDESNFKIFAMYCALALHFSRIYRDSQQSERNLAVVQEQLIYYTTCSEQQVDRLLNSWNKQSFTVPTEIEQVYLHALDYLVKCSTNMYVYILSIRFDFHSRPYVSSLNEIFIYMVQKLFGPSSFDLTTLARFILTVRKHYRLVPFHNFCHAFDVCHCMFMILLHSEGRFTDEEMYAMFFGSICHDMDHRGLTNSFHAKFGTPLGKLYSSSIMESHHFAMIVSILHREGFNVFSHLPPDTFKKIVDLIQDIIMSTDLTNFFPNHKELSKLLVAQTFDWTIDHHRWSIRNMCMTACDLCASTKMWPIQQQIVECLYEEFYSQGDIEKERGETPIQMLDRDNQPNRAQEQIEFLTNVCLPCFSDIADLLPESQPLLSGCKDNLQQWQLVKEGKAASMWNVATSRVDKE</sequence>
<feature type="binding site" evidence="6">
    <location>
        <position position="396"/>
    </location>
    <ligand>
        <name>AMP</name>
        <dbReference type="ChEBI" id="CHEBI:456215"/>
    </ligand>
</feature>
<feature type="binding site" evidence="6">
    <location>
        <begin position="357"/>
        <end position="361"/>
    </location>
    <ligand>
        <name>AMP</name>
        <dbReference type="ChEBI" id="CHEBI:456215"/>
    </ligand>
</feature>
<dbReference type="InterPro" id="IPR023174">
    <property type="entry name" value="PDEase_CS"/>
</dbReference>
<evidence type="ECO:0000256" key="1">
    <source>
        <dbReference type="ARBA" id="ARBA00007648"/>
    </source>
</evidence>
<keyword evidence="2" id="KW-0140">cGMP</keyword>
<proteinExistence type="inferred from homology"/>
<keyword evidence="3 7" id="KW-0479">Metal-binding</keyword>
<evidence type="ECO:0000313" key="10">
    <source>
        <dbReference type="EnsemblMetazoa" id="XP_030850075"/>
    </source>
</evidence>
<dbReference type="GO" id="GO:0141162">
    <property type="term" value="P:negative regulation of cAMP/PKA signal transduction"/>
    <property type="evidence" value="ECO:0000318"/>
    <property type="project" value="GO_Central"/>
</dbReference>
<dbReference type="FunFam" id="3.30.450.40:FF:000005">
    <property type="entry name" value="Phosphodiesterase"/>
    <property type="match status" value="1"/>
</dbReference>
<dbReference type="InterPro" id="IPR002073">
    <property type="entry name" value="PDEase_catalytic_dom"/>
</dbReference>
<dbReference type="CDD" id="cd00077">
    <property type="entry name" value="HDc"/>
    <property type="match status" value="1"/>
</dbReference>
<dbReference type="EnsemblMetazoa" id="XM_030994215">
    <property type="protein sequence ID" value="XP_030850075"/>
    <property type="gene ID" value="LOC584165"/>
</dbReference>
<evidence type="ECO:0000256" key="7">
    <source>
        <dbReference type="PIRSR" id="PIRSR623088-3"/>
    </source>
</evidence>
<dbReference type="GO" id="GO:0004115">
    <property type="term" value="F:3',5'-cyclic-AMP phosphodiesterase activity"/>
    <property type="evidence" value="ECO:0000318"/>
    <property type="project" value="GO_Central"/>
</dbReference>
<dbReference type="PRINTS" id="PR00387">
    <property type="entry name" value="PDIESTERASE1"/>
</dbReference>
<evidence type="ECO:0000256" key="3">
    <source>
        <dbReference type="ARBA" id="ARBA00022723"/>
    </source>
</evidence>
<dbReference type="FunFam" id="1.10.1300.10:FF:000003">
    <property type="entry name" value="Phosphodiesterase"/>
    <property type="match status" value="1"/>
</dbReference>
<evidence type="ECO:0000256" key="2">
    <source>
        <dbReference type="ARBA" id="ARBA00022535"/>
    </source>
</evidence>
<evidence type="ECO:0000259" key="9">
    <source>
        <dbReference type="PROSITE" id="PS51845"/>
    </source>
</evidence>
<dbReference type="InterPro" id="IPR023088">
    <property type="entry name" value="PDEase"/>
</dbReference>
<dbReference type="InterPro" id="IPR003607">
    <property type="entry name" value="HD/PDEase_dom"/>
</dbReference>
<dbReference type="GO" id="GO:0004118">
    <property type="term" value="F:3',5'-cGMP-stimulated cyclic-nucleotide phosphodiesterase activity"/>
    <property type="evidence" value="ECO:0000318"/>
    <property type="project" value="GO_Central"/>
</dbReference>
<dbReference type="GeneID" id="584165"/>
<comment type="similarity">
    <text evidence="1 8">Belongs to the cyclic nucleotide phosphodiesterase family.</text>
</comment>
<dbReference type="AlphaFoldDB" id="A0A7M7T2Y9"/>
<feature type="binding site" evidence="7">
    <location>
        <position position="395"/>
    </location>
    <ligand>
        <name>Zn(2+)</name>
        <dbReference type="ChEBI" id="CHEBI:29105"/>
        <label>1</label>
    </ligand>
</feature>
<feature type="active site" description="Proton donor" evidence="5">
    <location>
        <position position="357"/>
    </location>
</feature>
<feature type="binding site" evidence="7">
    <location>
        <position position="396"/>
    </location>
    <ligand>
        <name>Zn(2+)</name>
        <dbReference type="ChEBI" id="CHEBI:29105"/>
        <label>2</label>
    </ligand>
</feature>
<dbReference type="Pfam" id="PF00233">
    <property type="entry name" value="PDEase_I"/>
    <property type="match status" value="1"/>
</dbReference>
<organism evidence="10 11">
    <name type="scientific">Strongylocentrotus purpuratus</name>
    <name type="common">Purple sea urchin</name>
    <dbReference type="NCBI Taxonomy" id="7668"/>
    <lineage>
        <taxon>Eukaryota</taxon>
        <taxon>Metazoa</taxon>
        <taxon>Echinodermata</taxon>
        <taxon>Eleutherozoa</taxon>
        <taxon>Echinozoa</taxon>
        <taxon>Echinoidea</taxon>
        <taxon>Euechinoidea</taxon>
        <taxon>Echinacea</taxon>
        <taxon>Camarodonta</taxon>
        <taxon>Echinidea</taxon>
        <taxon>Strongylocentrotidae</taxon>
        <taxon>Strongylocentrotus</taxon>
    </lineage>
</organism>
<dbReference type="InterPro" id="IPR003018">
    <property type="entry name" value="GAF"/>
</dbReference>
<feature type="binding site" evidence="7">
    <location>
        <position position="361"/>
    </location>
    <ligand>
        <name>Zn(2+)</name>
        <dbReference type="ChEBI" id="CHEBI:29105"/>
        <label>1</label>
    </ligand>
</feature>
<dbReference type="EC" id="3.1.4.-" evidence="8"/>
<comment type="cofactor">
    <cofactor evidence="8">
        <name>a divalent metal cation</name>
        <dbReference type="ChEBI" id="CHEBI:60240"/>
    </cofactor>
    <text evidence="8">Binds 2 divalent metal cations per subunit. Site 1 may preferentially bind zinc ions, while site 2 has a preference for magnesium and/or manganese ions.</text>
</comment>
<dbReference type="OMA" id="MWDDGWS"/>
<dbReference type="RefSeq" id="XP_030850075.1">
    <property type="nucleotide sequence ID" value="XM_030994215.1"/>
</dbReference>
<feature type="binding site" evidence="6">
    <location>
        <position position="558"/>
    </location>
    <ligand>
        <name>AMP</name>
        <dbReference type="ChEBI" id="CHEBI:456215"/>
    </ligand>
</feature>
<feature type="binding site" evidence="7">
    <location>
        <position position="396"/>
    </location>
    <ligand>
        <name>Zn(2+)</name>
        <dbReference type="ChEBI" id="CHEBI:29105"/>
        <label>1</label>
    </ligand>
</feature>
<name>A0A7M7T2Y9_STRPU</name>
<dbReference type="PANTHER" id="PTHR11347">
    <property type="entry name" value="CYCLIC NUCLEOTIDE PHOSPHODIESTERASE"/>
    <property type="match status" value="1"/>
</dbReference>
<dbReference type="OrthoDB" id="295473at2759"/>
<reference evidence="10" key="2">
    <citation type="submission" date="2021-01" db="UniProtKB">
        <authorList>
            <consortium name="EnsemblMetazoa"/>
        </authorList>
    </citation>
    <scope>IDENTIFICATION</scope>
</reference>
<dbReference type="Proteomes" id="UP000007110">
    <property type="component" value="Unassembled WGS sequence"/>
</dbReference>
<dbReference type="SMART" id="SM00065">
    <property type="entry name" value="GAF"/>
    <property type="match status" value="1"/>
</dbReference>
<evidence type="ECO:0000256" key="8">
    <source>
        <dbReference type="RuleBase" id="RU363067"/>
    </source>
</evidence>
<dbReference type="PROSITE" id="PS51845">
    <property type="entry name" value="PDEASE_I_2"/>
    <property type="match status" value="1"/>
</dbReference>
<evidence type="ECO:0000256" key="4">
    <source>
        <dbReference type="ARBA" id="ARBA00022801"/>
    </source>
</evidence>
<dbReference type="GO" id="GO:0046872">
    <property type="term" value="F:metal ion binding"/>
    <property type="evidence" value="ECO:0007669"/>
    <property type="project" value="UniProtKB-KW"/>
</dbReference>
<feature type="binding site" evidence="7">
    <location>
        <position position="506"/>
    </location>
    <ligand>
        <name>Zn(2+)</name>
        <dbReference type="ChEBI" id="CHEBI:29105"/>
        <label>1</label>
    </ligand>
</feature>
<dbReference type="InterPro" id="IPR036971">
    <property type="entry name" value="PDEase_catalytic_dom_sf"/>
</dbReference>
<evidence type="ECO:0000256" key="5">
    <source>
        <dbReference type="PIRSR" id="PIRSR623088-1"/>
    </source>
</evidence>
<keyword evidence="11" id="KW-1185">Reference proteome</keyword>